<dbReference type="Pfam" id="PF02896">
    <property type="entry name" value="PEP-utilizers_C"/>
    <property type="match status" value="1"/>
</dbReference>
<evidence type="ECO:0000313" key="2">
    <source>
        <dbReference type="EMBL" id="KZU97757.1"/>
    </source>
</evidence>
<protein>
    <submittedName>
        <fullName evidence="2">Phosphoenolpyruvate-protein phosphotransferaseof PTS system</fullName>
    </submittedName>
</protein>
<keyword evidence="2" id="KW-0670">Pyruvate</keyword>
<dbReference type="AlphaFoldDB" id="A0A162F2U0"/>
<dbReference type="InterPro" id="IPR050499">
    <property type="entry name" value="PEP-utilizing_PTS_enzyme"/>
</dbReference>
<feature type="domain" description="PEP-utilising enzyme C-terminal" evidence="1">
    <location>
        <begin position="1"/>
        <end position="41"/>
    </location>
</feature>
<name>A0A162F2U0_LACPN</name>
<organism evidence="2 3">
    <name type="scientific">Lactiplantibacillus plantarum</name>
    <name type="common">Lactobacillus plantarum</name>
    <dbReference type="NCBI Taxonomy" id="1590"/>
    <lineage>
        <taxon>Bacteria</taxon>
        <taxon>Bacillati</taxon>
        <taxon>Bacillota</taxon>
        <taxon>Bacilli</taxon>
        <taxon>Lactobacillales</taxon>
        <taxon>Lactobacillaceae</taxon>
        <taxon>Lactiplantibacillus</taxon>
    </lineage>
</organism>
<dbReference type="EMBL" id="LUXM01000012">
    <property type="protein sequence ID" value="KZU97757.1"/>
    <property type="molecule type" value="Genomic_DNA"/>
</dbReference>
<dbReference type="InterPro" id="IPR000121">
    <property type="entry name" value="PEP_util_C"/>
</dbReference>
<dbReference type="Gene3D" id="3.20.20.60">
    <property type="entry name" value="Phosphoenolpyruvate-binding domains"/>
    <property type="match status" value="1"/>
</dbReference>
<evidence type="ECO:0000313" key="3">
    <source>
        <dbReference type="Proteomes" id="UP000076882"/>
    </source>
</evidence>
<comment type="caution">
    <text evidence="2">The sequence shown here is derived from an EMBL/GenBank/DDBJ whole genome shotgun (WGS) entry which is preliminary data.</text>
</comment>
<accession>A0A162F2U0</accession>
<evidence type="ECO:0000259" key="1">
    <source>
        <dbReference type="Pfam" id="PF02896"/>
    </source>
</evidence>
<gene>
    <name evidence="2" type="ORF">Lp19_0441</name>
</gene>
<dbReference type="InterPro" id="IPR015813">
    <property type="entry name" value="Pyrv/PenolPyrv_kinase-like_dom"/>
</dbReference>
<dbReference type="SUPFAM" id="SSF51621">
    <property type="entry name" value="Phosphoenolpyruvate/pyruvate domain"/>
    <property type="match status" value="1"/>
</dbReference>
<reference evidence="2 3" key="1">
    <citation type="submission" date="2016-03" db="EMBL/GenBank/DDBJ databases">
        <title>Comparative genomics of 54 Lactobacillus plantarum strains reveals genomic uncoupling from niche constraints.</title>
        <authorList>
            <person name="Martino M.E."/>
        </authorList>
    </citation>
    <scope>NUCLEOTIDE SEQUENCE [LARGE SCALE GENOMIC DNA]</scope>
    <source>
        <strain evidence="2 3">19.1</strain>
    </source>
</reference>
<dbReference type="Proteomes" id="UP000076882">
    <property type="component" value="Unassembled WGS sequence"/>
</dbReference>
<dbReference type="PANTHER" id="PTHR46244">
    <property type="entry name" value="PHOSPHOENOLPYRUVATE-PROTEIN PHOSPHOTRANSFERASE"/>
    <property type="match status" value="1"/>
</dbReference>
<dbReference type="InterPro" id="IPR040442">
    <property type="entry name" value="Pyrv_kinase-like_dom_sf"/>
</dbReference>
<dbReference type="GO" id="GO:0016772">
    <property type="term" value="F:transferase activity, transferring phosphorus-containing groups"/>
    <property type="evidence" value="ECO:0007669"/>
    <property type="project" value="InterPro"/>
</dbReference>
<dbReference type="PANTHER" id="PTHR46244:SF3">
    <property type="entry name" value="PHOSPHOENOLPYRUVATE-PROTEIN PHOSPHOTRANSFERASE"/>
    <property type="match status" value="1"/>
</dbReference>
<proteinExistence type="predicted"/>
<sequence>MCGEVAGDQIAVPLLMGLGLDEFSMSSTSVLKTRSLMKKLDTKEMAKLADKALNECVTNEEVKELVEKNVFGK</sequence>
<keyword evidence="2" id="KW-0808">Transferase</keyword>
<dbReference type="PATRIC" id="fig|1590.201.peg.148"/>